<dbReference type="Gene3D" id="3.40.50.720">
    <property type="entry name" value="NAD(P)-binding Rossmann-like Domain"/>
    <property type="match status" value="1"/>
</dbReference>
<evidence type="ECO:0000313" key="4">
    <source>
        <dbReference type="Proteomes" id="UP000565468"/>
    </source>
</evidence>
<comment type="caution">
    <text evidence="3">The sequence shown here is derived from an EMBL/GenBank/DDBJ whole genome shotgun (WGS) entry which is preliminary data.</text>
</comment>
<comment type="similarity">
    <text evidence="1">Belongs to the NAD(P)-dependent epimerase/dehydratase family.</text>
</comment>
<dbReference type="InterPro" id="IPR036291">
    <property type="entry name" value="NAD(P)-bd_dom_sf"/>
</dbReference>
<protein>
    <submittedName>
        <fullName evidence="3">NAD-dependent epimerase/dehydratase family protein</fullName>
    </submittedName>
</protein>
<dbReference type="PANTHER" id="PTHR43000">
    <property type="entry name" value="DTDP-D-GLUCOSE 4,6-DEHYDRATASE-RELATED"/>
    <property type="match status" value="1"/>
</dbReference>
<dbReference type="Pfam" id="PF01370">
    <property type="entry name" value="Epimerase"/>
    <property type="match status" value="1"/>
</dbReference>
<dbReference type="EMBL" id="JABBPN010000003">
    <property type="protein sequence ID" value="NMO95243.1"/>
    <property type="molecule type" value="Genomic_DNA"/>
</dbReference>
<organism evidence="3 4">
    <name type="scientific">Paenibacillus lemnae</name>
    <dbReference type="NCBI Taxonomy" id="1330551"/>
    <lineage>
        <taxon>Bacteria</taxon>
        <taxon>Bacillati</taxon>
        <taxon>Bacillota</taxon>
        <taxon>Bacilli</taxon>
        <taxon>Bacillales</taxon>
        <taxon>Paenibacillaceae</taxon>
        <taxon>Paenibacillus</taxon>
    </lineage>
</organism>
<dbReference type="Gene3D" id="3.90.25.10">
    <property type="entry name" value="UDP-galactose 4-epimerase, domain 1"/>
    <property type="match status" value="1"/>
</dbReference>
<gene>
    <name evidence="3" type="ORF">HII30_05500</name>
</gene>
<dbReference type="SUPFAM" id="SSF51735">
    <property type="entry name" value="NAD(P)-binding Rossmann-fold domains"/>
    <property type="match status" value="1"/>
</dbReference>
<evidence type="ECO:0000259" key="2">
    <source>
        <dbReference type="Pfam" id="PF01370"/>
    </source>
</evidence>
<name>A0A848M602_PAELE</name>
<sequence>MAERSINPDILITGASGFTGRHACAHFVSRGWNVTAVVRKNMAAQSDAGLNFKVCELQDRRQVCELIDETAPDYVLHLAGKNSVPESWKDPAGFMEANLMAPVYLLEAMRQVRPDGRMLLVGSRLGVDPAAGAANVPHPYSLSKTLGRWVSEAWAALFKMPVLIAEPSNLVGPGESTGFCMLLAKYIAGCEQGRELPVFQISSRNTSRNFLDVRDAVCAYEKLLISGTPGKVYPVTGSVEWTLGEIAEVMLQEAKGPVPVNWGDDDEAKASSRVQKETEHPSIDLIHLGWRQSLEMNATLNDILAYARSES</sequence>
<feature type="domain" description="NAD-dependent epimerase/dehydratase" evidence="2">
    <location>
        <begin position="10"/>
        <end position="233"/>
    </location>
</feature>
<keyword evidence="4" id="KW-1185">Reference proteome</keyword>
<reference evidence="3 4" key="1">
    <citation type="submission" date="2020-04" db="EMBL/GenBank/DDBJ databases">
        <title>Paenibacillus algicola sp. nov., a novel marine bacterium producing alginate lyase.</title>
        <authorList>
            <person name="Huang H."/>
        </authorList>
    </citation>
    <scope>NUCLEOTIDE SEQUENCE [LARGE SCALE GENOMIC DNA]</scope>
    <source>
        <strain evidence="3 4">L7-75</strain>
    </source>
</reference>
<proteinExistence type="inferred from homology"/>
<dbReference type="InterPro" id="IPR001509">
    <property type="entry name" value="Epimerase_deHydtase"/>
</dbReference>
<accession>A0A848M602</accession>
<dbReference type="RefSeq" id="WP_169503988.1">
    <property type="nucleotide sequence ID" value="NZ_JABBPN010000003.1"/>
</dbReference>
<evidence type="ECO:0000256" key="1">
    <source>
        <dbReference type="ARBA" id="ARBA00007637"/>
    </source>
</evidence>
<dbReference type="Proteomes" id="UP000565468">
    <property type="component" value="Unassembled WGS sequence"/>
</dbReference>
<evidence type="ECO:0000313" key="3">
    <source>
        <dbReference type="EMBL" id="NMO95243.1"/>
    </source>
</evidence>
<dbReference type="AlphaFoldDB" id="A0A848M602"/>